<reference evidence="3" key="1">
    <citation type="journal article" date="2015" name="Chem. Biol.">
        <title>Structure, bioactivity, and resistance mechanism of streptomonomicin, an unusual lasso Peptide from an understudied halophilic actinomycete.</title>
        <authorList>
            <person name="Metelev M."/>
            <person name="Tietz J.I."/>
            <person name="Melby J.O."/>
            <person name="Blair P.M."/>
            <person name="Zhu L."/>
            <person name="Livnat I."/>
            <person name="Severinov K."/>
            <person name="Mitchell D.A."/>
        </authorList>
    </citation>
    <scope>NUCLEOTIDE SEQUENCE [LARGE SCALE GENOMIC DNA]</scope>
    <source>
        <strain evidence="3">YIM 90003</strain>
    </source>
</reference>
<feature type="transmembrane region" description="Helical" evidence="1">
    <location>
        <begin position="139"/>
        <end position="160"/>
    </location>
</feature>
<dbReference type="Proteomes" id="UP000031675">
    <property type="component" value="Unassembled WGS sequence"/>
</dbReference>
<evidence type="ECO:0000313" key="2">
    <source>
        <dbReference type="EMBL" id="KIH98083.1"/>
    </source>
</evidence>
<keyword evidence="3" id="KW-1185">Reference proteome</keyword>
<keyword evidence="1" id="KW-0812">Transmembrane</keyword>
<evidence type="ECO:0000313" key="3">
    <source>
        <dbReference type="Proteomes" id="UP000031675"/>
    </source>
</evidence>
<name>A0A0C2G495_9ACTN</name>
<organism evidence="2 3">
    <name type="scientific">Streptomonospora alba</name>
    <dbReference type="NCBI Taxonomy" id="183763"/>
    <lineage>
        <taxon>Bacteria</taxon>
        <taxon>Bacillati</taxon>
        <taxon>Actinomycetota</taxon>
        <taxon>Actinomycetes</taxon>
        <taxon>Streptosporangiales</taxon>
        <taxon>Nocardiopsidaceae</taxon>
        <taxon>Streptomonospora</taxon>
    </lineage>
</organism>
<dbReference type="RefSeq" id="WP_040274367.1">
    <property type="nucleotide sequence ID" value="NZ_JROO01000029.1"/>
</dbReference>
<feature type="transmembrane region" description="Helical" evidence="1">
    <location>
        <begin position="180"/>
        <end position="198"/>
    </location>
</feature>
<keyword evidence="1" id="KW-1133">Transmembrane helix</keyword>
<dbReference type="AlphaFoldDB" id="A0A0C2G495"/>
<sequence length="216" mass="23794">MIDRLQKRLALARAEPGDGRDLARYRWWQVPGRALFHLDPGGSGPPVHYTVDVRHWGNQAAGTVQAQLFRDGRQQAVSKLPAAFAVEGGVIEVAMSAVGMKRCHYVPHHGAARQLRPDPRSAEGLRARFEDRHPVASRWVGVASVMTLTAGVGLLVLQVIDPLSNVPPVEEHFGHIEAPFTLPLWLNTASAVLAATASTERALRLRYRWWIDAIGN</sequence>
<keyword evidence="1" id="KW-0472">Membrane</keyword>
<comment type="caution">
    <text evidence="2">The sequence shown here is derived from an EMBL/GenBank/DDBJ whole genome shotgun (WGS) entry which is preliminary data.</text>
</comment>
<dbReference type="OrthoDB" id="2716688at2"/>
<protein>
    <submittedName>
        <fullName evidence="2">Uncharacterized protein</fullName>
    </submittedName>
</protein>
<accession>A0A0C2G495</accession>
<proteinExistence type="predicted"/>
<dbReference type="STRING" id="183763.LP52_15390"/>
<evidence type="ECO:0000256" key="1">
    <source>
        <dbReference type="SAM" id="Phobius"/>
    </source>
</evidence>
<dbReference type="EMBL" id="JROO01000029">
    <property type="protein sequence ID" value="KIH98083.1"/>
    <property type="molecule type" value="Genomic_DNA"/>
</dbReference>
<gene>
    <name evidence="2" type="ORF">LP52_15390</name>
</gene>